<dbReference type="InterPro" id="IPR007409">
    <property type="entry name" value="Restrct_endonuc_type1_HsdR_N"/>
</dbReference>
<keyword evidence="3" id="KW-0540">Nuclease</keyword>
<feature type="domain" description="Helicase ATP-binding" evidence="11">
    <location>
        <begin position="306"/>
        <end position="494"/>
    </location>
</feature>
<comment type="function">
    <text evidence="10">Subunit R is required for both nuclease and ATPase activities, but not for modification.</text>
</comment>
<keyword evidence="13" id="KW-1185">Reference proteome</keyword>
<dbReference type="InterPro" id="IPR004473">
    <property type="entry name" value="Restrct_endonuc_typeI_HsdR"/>
</dbReference>
<keyword evidence="7 10" id="KW-0378">Hydrolase</keyword>
<evidence type="ECO:0000313" key="13">
    <source>
        <dbReference type="Proteomes" id="UP001500840"/>
    </source>
</evidence>
<evidence type="ECO:0000256" key="8">
    <source>
        <dbReference type="ARBA" id="ARBA00022840"/>
    </source>
</evidence>
<dbReference type="SUPFAM" id="SSF52540">
    <property type="entry name" value="P-loop containing nucleoside triphosphate hydrolases"/>
    <property type="match status" value="1"/>
</dbReference>
<comment type="similarity">
    <text evidence="2 10">Belongs to the HsdR family.</text>
</comment>
<dbReference type="InterPro" id="IPR051268">
    <property type="entry name" value="Type-I_R_enzyme_R_subunit"/>
</dbReference>
<dbReference type="EC" id="3.1.21.3" evidence="10"/>
<gene>
    <name evidence="12" type="ORF">GCM10023156_53990</name>
</gene>
<dbReference type="PROSITE" id="PS51192">
    <property type="entry name" value="HELICASE_ATP_BIND_1"/>
    <property type="match status" value="1"/>
</dbReference>
<dbReference type="InterPro" id="IPR014001">
    <property type="entry name" value="Helicase_ATP-bd"/>
</dbReference>
<organism evidence="12 13">
    <name type="scientific">Novipirellula rosea</name>
    <dbReference type="NCBI Taxonomy" id="1031540"/>
    <lineage>
        <taxon>Bacteria</taxon>
        <taxon>Pseudomonadati</taxon>
        <taxon>Planctomycetota</taxon>
        <taxon>Planctomycetia</taxon>
        <taxon>Pirellulales</taxon>
        <taxon>Pirellulaceae</taxon>
        <taxon>Novipirellula</taxon>
    </lineage>
</organism>
<dbReference type="InterPro" id="IPR055180">
    <property type="entry name" value="HsdR_RecA-like_helicase_dom_2"/>
</dbReference>
<evidence type="ECO:0000313" key="12">
    <source>
        <dbReference type="EMBL" id="GAA4465808.1"/>
    </source>
</evidence>
<dbReference type="RefSeq" id="WP_345326906.1">
    <property type="nucleotide sequence ID" value="NZ_BAABGA010000077.1"/>
</dbReference>
<sequence length="1087" mass="123087">MSNDSNELNDVEKPFIEQLKGLGWTHLPGSTGVPSLTDRTSFSQTLLTERIQKAFLKLNPWMGDAQITQAMHAIERLPGTKLMERNQAAMELLVKGVPVDVDPRKHGIQTKTAMLVDFENATENDLLVIDQFRVDIPGTRTYCIPDLVLFVNGIPIVVVECKSPAETNPMEKAIVDLLKYSNQRDGDEVEGVEALFDFNLFMVATTYYEARIGTVLARPKHYMEWKDTSPIPSSEFTEKLGVPHLSSQQTLIAGTLHPERLVDLLHNFVLFDDDAGQMVKIIARYQQYRAVHEALHRLETKPTRVPNGDDDQRGGIIWHTQGSGKSLTMVFLIRKMRTIPKLRGFKIVVLTDRRSLHRQLSTTAQLTGENVNVPKKMSDIPVVLKREGKDLVFTLIQRMQVLAPGSTADEDQEEDLEAEIEKVEKDESGELPEVLNESSDILLLVDEAHRSHGNTMHANLMAALPNCAKIGFTGTPIMEKSKVETTKIFGGFIDVYSIKQSQDDGATRPIRYEGWSVEGEIRDDKTIDEIFEEAFEELSDKEREAIKAKYVTKSGVRDATEMVREHAKHVVRDFVSNVLPGGFKAQLISSSRRGAIRYQEALEEEFGRLLDEIDAMDPSLRKATDQQLESLPEAERFLIRASRHMETLETIEVAAVVSPTKEDPAGWSKWTTLSAQDANVARFKKPMKHKDAEKQDGLSIVCVKSMLLTGFDAPINQTLYIDRFLQGHELLQAIARVNRNYGAKRVGRVVDFFGVAWHLGDALRVYSVDDRKDIAKGLLTIRDDLHKLDECYKKTLHVFHGNDIFDITNTEACVHLLRSDKIRSEFVTLLKEFLSILNSLRFRPEARQYLADAKQLGFIQRSAANLYRDDNRLVIADCGEQVRELIDSYLMTRGIDPEIEPVDILHADFEKQVDNQPSDRSKAAAMEHAAKSHISKKMDEDPVLYEQFSERIRKILDDFAENWIQQKEAFLACIRDMRSSENESVAGLSPQTQVPFFRTILKHAGMEAKELSADESKKLAAVTVELLDHARSEIRAAGFWQHPNKPEVLRAWIFNFLDDHDVLDYDKIAKLADDLVAQIKSKHTVLV</sequence>
<evidence type="ECO:0000256" key="10">
    <source>
        <dbReference type="RuleBase" id="RU364115"/>
    </source>
</evidence>
<dbReference type="NCBIfam" id="TIGR00348">
    <property type="entry name" value="hsdR"/>
    <property type="match status" value="1"/>
</dbReference>
<evidence type="ECO:0000256" key="2">
    <source>
        <dbReference type="ARBA" id="ARBA00008598"/>
    </source>
</evidence>
<keyword evidence="9 10" id="KW-0238">DNA-binding</keyword>
<comment type="subunit">
    <text evidence="10">The type I restriction/modification system is composed of three polypeptides R, M and S.</text>
</comment>
<comment type="catalytic activity">
    <reaction evidence="1 10">
        <text>Endonucleolytic cleavage of DNA to give random double-stranded fragments with terminal 5'-phosphates, ATP is simultaneously hydrolyzed.</text>
        <dbReference type="EC" id="3.1.21.3"/>
    </reaction>
</comment>
<keyword evidence="6" id="KW-0255">Endonuclease</keyword>
<comment type="caution">
    <text evidence="12">The sequence shown here is derived from an EMBL/GenBank/DDBJ whole genome shotgun (WGS) entry which is preliminary data.</text>
</comment>
<dbReference type="CDD" id="cd22332">
    <property type="entry name" value="HsdR_N"/>
    <property type="match status" value="1"/>
</dbReference>
<reference evidence="13" key="1">
    <citation type="journal article" date="2019" name="Int. J. Syst. Evol. Microbiol.">
        <title>The Global Catalogue of Microorganisms (GCM) 10K type strain sequencing project: providing services to taxonomists for standard genome sequencing and annotation.</title>
        <authorList>
            <consortium name="The Broad Institute Genomics Platform"/>
            <consortium name="The Broad Institute Genome Sequencing Center for Infectious Disease"/>
            <person name="Wu L."/>
            <person name="Ma J."/>
        </authorList>
    </citation>
    <scope>NUCLEOTIDE SEQUENCE [LARGE SCALE GENOMIC DNA]</scope>
    <source>
        <strain evidence="13">JCM 17759</strain>
    </source>
</reference>
<evidence type="ECO:0000256" key="6">
    <source>
        <dbReference type="ARBA" id="ARBA00022759"/>
    </source>
</evidence>
<dbReference type="PANTHER" id="PTHR30195">
    <property type="entry name" value="TYPE I SITE-SPECIFIC DEOXYRIBONUCLEASE PROTEIN SUBUNIT M AND R"/>
    <property type="match status" value="1"/>
</dbReference>
<dbReference type="Pfam" id="PF22679">
    <property type="entry name" value="T1R_D3-like"/>
    <property type="match status" value="1"/>
</dbReference>
<keyword evidence="5 10" id="KW-0680">Restriction system</keyword>
<name>A0ABP8NG60_9BACT</name>
<keyword evidence="4 10" id="KW-0547">Nucleotide-binding</keyword>
<proteinExistence type="inferred from homology"/>
<dbReference type="Pfam" id="PF04313">
    <property type="entry name" value="HSDR_N"/>
    <property type="match status" value="1"/>
</dbReference>
<dbReference type="Proteomes" id="UP001500840">
    <property type="component" value="Unassembled WGS sequence"/>
</dbReference>
<evidence type="ECO:0000256" key="7">
    <source>
        <dbReference type="ARBA" id="ARBA00022801"/>
    </source>
</evidence>
<evidence type="ECO:0000256" key="5">
    <source>
        <dbReference type="ARBA" id="ARBA00022747"/>
    </source>
</evidence>
<evidence type="ECO:0000259" key="11">
    <source>
        <dbReference type="PROSITE" id="PS51192"/>
    </source>
</evidence>
<protein>
    <recommendedName>
        <fullName evidence="10">Type I restriction enzyme endonuclease subunit</fullName>
        <shortName evidence="10">R protein</shortName>
        <ecNumber evidence="10">3.1.21.3</ecNumber>
    </recommendedName>
</protein>
<evidence type="ECO:0000256" key="9">
    <source>
        <dbReference type="ARBA" id="ARBA00023125"/>
    </source>
</evidence>
<dbReference type="Gene3D" id="3.90.1570.50">
    <property type="match status" value="1"/>
</dbReference>
<dbReference type="InterPro" id="IPR040980">
    <property type="entry name" value="SWI2_SNF2"/>
</dbReference>
<keyword evidence="8 10" id="KW-0067">ATP-binding</keyword>
<dbReference type="CDD" id="cd18800">
    <property type="entry name" value="SF2_C_EcoR124I-like"/>
    <property type="match status" value="1"/>
</dbReference>
<dbReference type="SMART" id="SM00487">
    <property type="entry name" value="DEXDc"/>
    <property type="match status" value="1"/>
</dbReference>
<evidence type="ECO:0000256" key="3">
    <source>
        <dbReference type="ARBA" id="ARBA00022722"/>
    </source>
</evidence>
<dbReference type="PANTHER" id="PTHR30195:SF15">
    <property type="entry name" value="TYPE I RESTRICTION ENZYME HINDI ENDONUCLEASE SUBUNIT"/>
    <property type="match status" value="1"/>
</dbReference>
<dbReference type="InterPro" id="IPR027417">
    <property type="entry name" value="P-loop_NTPase"/>
</dbReference>
<dbReference type="Gene3D" id="3.40.50.300">
    <property type="entry name" value="P-loop containing nucleotide triphosphate hydrolases"/>
    <property type="match status" value="2"/>
</dbReference>
<evidence type="ECO:0000256" key="4">
    <source>
        <dbReference type="ARBA" id="ARBA00022741"/>
    </source>
</evidence>
<dbReference type="EMBL" id="BAABGA010000077">
    <property type="protein sequence ID" value="GAA4465808.1"/>
    <property type="molecule type" value="Genomic_DNA"/>
</dbReference>
<accession>A0ABP8NG60</accession>
<evidence type="ECO:0000256" key="1">
    <source>
        <dbReference type="ARBA" id="ARBA00000851"/>
    </source>
</evidence>
<dbReference type="Pfam" id="PF18766">
    <property type="entry name" value="SWI2_SNF2"/>
    <property type="match status" value="1"/>
</dbReference>